<accession>A0ABP4XNJ2</accession>
<organism evidence="1 2">
    <name type="scientific">Luedemannella flava</name>
    <dbReference type="NCBI Taxonomy" id="349316"/>
    <lineage>
        <taxon>Bacteria</taxon>
        <taxon>Bacillati</taxon>
        <taxon>Actinomycetota</taxon>
        <taxon>Actinomycetes</taxon>
        <taxon>Micromonosporales</taxon>
        <taxon>Micromonosporaceae</taxon>
        <taxon>Luedemannella</taxon>
    </lineage>
</organism>
<proteinExistence type="predicted"/>
<dbReference type="InterPro" id="IPR033469">
    <property type="entry name" value="CYTH-like_dom_sf"/>
</dbReference>
<evidence type="ECO:0000313" key="1">
    <source>
        <dbReference type="EMBL" id="GAA1785733.1"/>
    </source>
</evidence>
<dbReference type="Gene3D" id="2.40.320.10">
    <property type="entry name" value="Hypothetical Protein Pfu-838710-001"/>
    <property type="match status" value="1"/>
</dbReference>
<dbReference type="SUPFAM" id="SSF55154">
    <property type="entry name" value="CYTH-like phosphatases"/>
    <property type="match status" value="1"/>
</dbReference>
<sequence length="167" mass="18296">MVRTYGRVERERRFLLAAAPDPASVLVTREILDRYVDGTRLRLRAMTDLATGRTDYKFTQKIPDGSLLTTMYLTADEYAVVAALPAATLRKTRHSVPPLGVDVFAGGLAGLVLAEAEFDDDASLRAFEPPAGVVAEVTDDPRFTGGRLVRAARVEVREWLAEYGVAL</sequence>
<evidence type="ECO:0000313" key="2">
    <source>
        <dbReference type="Proteomes" id="UP001500218"/>
    </source>
</evidence>
<protein>
    <recommendedName>
        <fullName evidence="3">CYTH domain-containing protein</fullName>
    </recommendedName>
</protein>
<dbReference type="Proteomes" id="UP001500218">
    <property type="component" value="Unassembled WGS sequence"/>
</dbReference>
<dbReference type="EMBL" id="BAAALT010000009">
    <property type="protein sequence ID" value="GAA1785733.1"/>
    <property type="molecule type" value="Genomic_DNA"/>
</dbReference>
<evidence type="ECO:0008006" key="3">
    <source>
        <dbReference type="Google" id="ProtNLM"/>
    </source>
</evidence>
<dbReference type="RefSeq" id="WP_344125695.1">
    <property type="nucleotide sequence ID" value="NZ_BAAALT010000009.1"/>
</dbReference>
<reference evidence="2" key="1">
    <citation type="journal article" date="2019" name="Int. J. Syst. Evol. Microbiol.">
        <title>The Global Catalogue of Microorganisms (GCM) 10K type strain sequencing project: providing services to taxonomists for standard genome sequencing and annotation.</title>
        <authorList>
            <consortium name="The Broad Institute Genomics Platform"/>
            <consortium name="The Broad Institute Genome Sequencing Center for Infectious Disease"/>
            <person name="Wu L."/>
            <person name="Ma J."/>
        </authorList>
    </citation>
    <scope>NUCLEOTIDE SEQUENCE [LARGE SCALE GENOMIC DNA]</scope>
    <source>
        <strain evidence="2">JCM 13250</strain>
    </source>
</reference>
<comment type="caution">
    <text evidence="1">The sequence shown here is derived from an EMBL/GenBank/DDBJ whole genome shotgun (WGS) entry which is preliminary data.</text>
</comment>
<gene>
    <name evidence="1" type="ORF">GCM10009682_04710</name>
</gene>
<keyword evidence="2" id="KW-1185">Reference proteome</keyword>
<name>A0ABP4XNJ2_9ACTN</name>